<dbReference type="GO" id="GO:0003677">
    <property type="term" value="F:DNA binding"/>
    <property type="evidence" value="ECO:0007669"/>
    <property type="project" value="UniProtKB-KW"/>
</dbReference>
<evidence type="ECO:0000256" key="1">
    <source>
        <dbReference type="ARBA" id="ARBA00023015"/>
    </source>
</evidence>
<feature type="region of interest" description="Disordered" evidence="4">
    <location>
        <begin position="1"/>
        <end position="37"/>
    </location>
</feature>
<dbReference type="SUPFAM" id="SSF46785">
    <property type="entry name" value="Winged helix' DNA-binding domain"/>
    <property type="match status" value="1"/>
</dbReference>
<dbReference type="GO" id="GO:0003700">
    <property type="term" value="F:DNA-binding transcription factor activity"/>
    <property type="evidence" value="ECO:0007669"/>
    <property type="project" value="InterPro"/>
</dbReference>
<organism evidence="6 7">
    <name type="scientific">Leifsonia shinshuensis</name>
    <dbReference type="NCBI Taxonomy" id="150026"/>
    <lineage>
        <taxon>Bacteria</taxon>
        <taxon>Bacillati</taxon>
        <taxon>Actinomycetota</taxon>
        <taxon>Actinomycetes</taxon>
        <taxon>Micrococcales</taxon>
        <taxon>Microbacteriaceae</taxon>
        <taxon>Leifsonia</taxon>
    </lineage>
</organism>
<dbReference type="Gene3D" id="1.10.10.10">
    <property type="entry name" value="Winged helix-like DNA-binding domain superfamily/Winged helix DNA-binding domain"/>
    <property type="match status" value="1"/>
</dbReference>
<dbReference type="PANTHER" id="PTHR39515">
    <property type="entry name" value="CONSERVED PROTEIN"/>
    <property type="match status" value="1"/>
</dbReference>
<evidence type="ECO:0000313" key="7">
    <source>
        <dbReference type="Proteomes" id="UP000515511"/>
    </source>
</evidence>
<dbReference type="InterPro" id="IPR036390">
    <property type="entry name" value="WH_DNA-bd_sf"/>
</dbReference>
<feature type="domain" description="HTH marR-type" evidence="5">
    <location>
        <begin position="33"/>
        <end position="163"/>
    </location>
</feature>
<evidence type="ECO:0000313" key="6">
    <source>
        <dbReference type="EMBL" id="QNE36665.1"/>
    </source>
</evidence>
<dbReference type="PANTHER" id="PTHR39515:SF2">
    <property type="entry name" value="HTH-TYPE TRANSCRIPTIONAL REGULATOR RV0880"/>
    <property type="match status" value="1"/>
</dbReference>
<dbReference type="InterPro" id="IPR052526">
    <property type="entry name" value="HTH-type_Bedaq_tolerance"/>
</dbReference>
<dbReference type="InterPro" id="IPR036388">
    <property type="entry name" value="WH-like_DNA-bd_sf"/>
</dbReference>
<dbReference type="RefSeq" id="WP_185276103.1">
    <property type="nucleotide sequence ID" value="NZ_CP043641.1"/>
</dbReference>
<accession>A0A7G6YDV0</accession>
<dbReference type="AlphaFoldDB" id="A0A7G6YDV0"/>
<dbReference type="InterPro" id="IPR000835">
    <property type="entry name" value="HTH_MarR-typ"/>
</dbReference>
<evidence type="ECO:0000256" key="2">
    <source>
        <dbReference type="ARBA" id="ARBA00023125"/>
    </source>
</evidence>
<evidence type="ECO:0000256" key="3">
    <source>
        <dbReference type="ARBA" id="ARBA00023163"/>
    </source>
</evidence>
<keyword evidence="3" id="KW-0804">Transcription</keyword>
<dbReference type="KEGG" id="lse:F1C12_17125"/>
<dbReference type="InterPro" id="IPR023187">
    <property type="entry name" value="Tscrpt_reg_MarR-type_CS"/>
</dbReference>
<proteinExistence type="predicted"/>
<keyword evidence="2" id="KW-0238">DNA-binding</keyword>
<protein>
    <submittedName>
        <fullName evidence="6">Winged helix-turn-helix transcriptional regulator</fullName>
    </submittedName>
</protein>
<sequence length="174" mass="18423">MRRPSQQHGRSLWKARKSVQGERDLSGRPTTGDDDVPGRLALAVGRLNRRIRSATGGLSHGQLSALSTIVRRGPLRPSEIAAIEVVAAPTITRVVSDLEARGLVERTPDPADGRSFFVSGTQAGTDLLLAARSDRAQAVAAILADLPPEDVADIRAALPALEQAAQTRPTPAET</sequence>
<dbReference type="Pfam" id="PF01047">
    <property type="entry name" value="MarR"/>
    <property type="match status" value="1"/>
</dbReference>
<dbReference type="EMBL" id="CP043641">
    <property type="protein sequence ID" value="QNE36665.1"/>
    <property type="molecule type" value="Genomic_DNA"/>
</dbReference>
<name>A0A7G6YDV0_9MICO</name>
<keyword evidence="1" id="KW-0805">Transcription regulation</keyword>
<evidence type="ECO:0000259" key="5">
    <source>
        <dbReference type="PROSITE" id="PS50995"/>
    </source>
</evidence>
<evidence type="ECO:0000256" key="4">
    <source>
        <dbReference type="SAM" id="MobiDB-lite"/>
    </source>
</evidence>
<feature type="compositionally biased region" description="Basic residues" evidence="4">
    <location>
        <begin position="1"/>
        <end position="17"/>
    </location>
</feature>
<dbReference type="Proteomes" id="UP000515511">
    <property type="component" value="Chromosome"/>
</dbReference>
<gene>
    <name evidence="6" type="ORF">F1C12_17125</name>
</gene>
<dbReference type="SMART" id="SM00347">
    <property type="entry name" value="HTH_MARR"/>
    <property type="match status" value="1"/>
</dbReference>
<dbReference type="PROSITE" id="PS50995">
    <property type="entry name" value="HTH_MARR_2"/>
    <property type="match status" value="1"/>
</dbReference>
<dbReference type="PROSITE" id="PS01117">
    <property type="entry name" value="HTH_MARR_1"/>
    <property type="match status" value="1"/>
</dbReference>
<reference evidence="7" key="1">
    <citation type="submission" date="2019-09" db="EMBL/GenBank/DDBJ databases">
        <title>Antimicrobial potential of Antarctic Bacteria.</title>
        <authorList>
            <person name="Benaud N."/>
            <person name="Edwards R.J."/>
            <person name="Ferrari B.C."/>
        </authorList>
    </citation>
    <scope>NUCLEOTIDE SEQUENCE [LARGE SCALE GENOMIC DNA]</scope>
    <source>
        <strain evidence="7">INR9</strain>
    </source>
</reference>